<dbReference type="HOGENOM" id="CLU_172652_0_0_6"/>
<reference evidence="3" key="1">
    <citation type="submission" date="2009-06" db="EMBL/GenBank/DDBJ databases">
        <title>Complete sequence of Dickeya dadantii Ech703.</title>
        <authorList>
            <consortium name="US DOE Joint Genome Institute"/>
            <person name="Lucas S."/>
            <person name="Copeland A."/>
            <person name="Lapidus A."/>
            <person name="Glavina del Rio T."/>
            <person name="Dalin E."/>
            <person name="Tice H."/>
            <person name="Bruce D."/>
            <person name="Goodwin L."/>
            <person name="Pitluck S."/>
            <person name="Chertkov O."/>
            <person name="Brettin T."/>
            <person name="Detter J.C."/>
            <person name="Han C."/>
            <person name="Larimer F."/>
            <person name="Land M."/>
            <person name="Hauser L."/>
            <person name="Kyrpides N."/>
            <person name="Mikhailova N."/>
            <person name="Balakrishnan V."/>
            <person name="Glasner J."/>
            <person name="Perna N.T."/>
        </authorList>
    </citation>
    <scope>NUCLEOTIDE SEQUENCE [LARGE SCALE GENOMIC DNA]</scope>
    <source>
        <strain evidence="3">Ech703</strain>
    </source>
</reference>
<protein>
    <recommendedName>
        <fullName evidence="5">DUF3561 family protein</fullName>
    </recommendedName>
</protein>
<evidence type="ECO:0000313" key="3">
    <source>
        <dbReference type="EMBL" id="ACS84675.1"/>
    </source>
</evidence>
<dbReference type="InterPro" id="IPR022721">
    <property type="entry name" value="DUF3561"/>
</dbReference>
<dbReference type="RefSeq" id="WP_012764493.1">
    <property type="nucleotide sequence ID" value="NC_012880.1"/>
</dbReference>
<feature type="region of interest" description="Disordered" evidence="1">
    <location>
        <begin position="1"/>
        <end position="23"/>
    </location>
</feature>
<evidence type="ECO:0000313" key="4">
    <source>
        <dbReference type="Proteomes" id="UP000002734"/>
    </source>
</evidence>
<evidence type="ECO:0000256" key="2">
    <source>
        <dbReference type="SAM" id="Phobius"/>
    </source>
</evidence>
<keyword evidence="2" id="KW-0812">Transmembrane</keyword>
<dbReference type="STRING" id="579405.Dd703_0865"/>
<dbReference type="KEGG" id="dda:Dd703_0865"/>
<dbReference type="eggNOG" id="ENOG5032TB7">
    <property type="taxonomic scope" value="Bacteria"/>
</dbReference>
<dbReference type="EMBL" id="CP001654">
    <property type="protein sequence ID" value="ACS84675.1"/>
    <property type="molecule type" value="Genomic_DNA"/>
</dbReference>
<dbReference type="Pfam" id="PF12084">
    <property type="entry name" value="DUF3561"/>
    <property type="match status" value="1"/>
</dbReference>
<feature type="transmembrane region" description="Helical" evidence="2">
    <location>
        <begin position="56"/>
        <end position="78"/>
    </location>
</feature>
<feature type="transmembrane region" description="Helical" evidence="2">
    <location>
        <begin position="25"/>
        <end position="44"/>
    </location>
</feature>
<sequence length="107" mass="11797">MQSVTPLSGSDAHSDLEEDTSSSSGALAGFCFYLLVFSLLLLMYEPGSTLLLMLYTWPFFLALMPLSILAGVVCRVLWPHHVVLMLLCCGGSIFAMFWLVFSLIVGW</sequence>
<keyword evidence="4" id="KW-1185">Reference proteome</keyword>
<evidence type="ECO:0008006" key="5">
    <source>
        <dbReference type="Google" id="ProtNLM"/>
    </source>
</evidence>
<dbReference type="AlphaFoldDB" id="C6CAX5"/>
<dbReference type="NCBIfam" id="NF008001">
    <property type="entry name" value="PRK10726.1"/>
    <property type="match status" value="1"/>
</dbReference>
<keyword evidence="2" id="KW-0472">Membrane</keyword>
<evidence type="ECO:0000256" key="1">
    <source>
        <dbReference type="SAM" id="MobiDB-lite"/>
    </source>
</evidence>
<feature type="transmembrane region" description="Helical" evidence="2">
    <location>
        <begin position="84"/>
        <end position="105"/>
    </location>
</feature>
<gene>
    <name evidence="3" type="ordered locus">Dd703_0865</name>
</gene>
<dbReference type="Proteomes" id="UP000002734">
    <property type="component" value="Chromosome"/>
</dbReference>
<proteinExistence type="predicted"/>
<name>C6CAX5_MUSP7</name>
<keyword evidence="2" id="KW-1133">Transmembrane helix</keyword>
<accession>C6CAX5</accession>
<organism evidence="3 4">
    <name type="scientific">Musicola paradisiaca (strain Ech703)</name>
    <name type="common">Dickeya paradisiaca</name>
    <name type="synonym">Dickeya dadantii</name>
    <dbReference type="NCBI Taxonomy" id="579405"/>
    <lineage>
        <taxon>Bacteria</taxon>
        <taxon>Pseudomonadati</taxon>
        <taxon>Pseudomonadota</taxon>
        <taxon>Gammaproteobacteria</taxon>
        <taxon>Enterobacterales</taxon>
        <taxon>Pectobacteriaceae</taxon>
        <taxon>Musicola</taxon>
    </lineage>
</organism>